<dbReference type="Proteomes" id="UP001139150">
    <property type="component" value="Unassembled WGS sequence"/>
</dbReference>
<dbReference type="Pfam" id="PF04854">
    <property type="entry name" value="DUF624"/>
    <property type="match status" value="1"/>
</dbReference>
<sequence length="206" mass="23749">MNGAQIVSSLDRILRWIVQLAVINILWFYYTLLGLFVGGVFPATLAALGLSRKLIMGNTDINLWKTFKQIYKEEFIRSNLIGWCLTVIGGILYLNYLAIERSREELLFVIPFAFYFILFFYIIVVIWVFPLLAHYQTTWFSYIRNAIIIGLTKIHYTLASGVMVFTVIYVSLDFPGLIPFFSVSFAAIGCMWLSMQTFVKIDEQTS</sequence>
<dbReference type="AlphaFoldDB" id="A0A9X2CSY6"/>
<accession>A0A9X2CSY6</accession>
<organism evidence="2 3">
    <name type="scientific">Halalkalibacter alkaliphilus</name>
    <dbReference type="NCBI Taxonomy" id="2917993"/>
    <lineage>
        <taxon>Bacteria</taxon>
        <taxon>Bacillati</taxon>
        <taxon>Bacillota</taxon>
        <taxon>Bacilli</taxon>
        <taxon>Bacillales</taxon>
        <taxon>Bacillaceae</taxon>
        <taxon>Halalkalibacter</taxon>
    </lineage>
</organism>
<dbReference type="EMBL" id="JAKRYL010000010">
    <property type="protein sequence ID" value="MCL7747688.1"/>
    <property type="molecule type" value="Genomic_DNA"/>
</dbReference>
<dbReference type="RefSeq" id="WP_250096585.1">
    <property type="nucleotide sequence ID" value="NZ_JAKRYL010000010.1"/>
</dbReference>
<keyword evidence="1" id="KW-1133">Transmembrane helix</keyword>
<keyword evidence="1" id="KW-0812">Transmembrane</keyword>
<dbReference type="InterPro" id="IPR006938">
    <property type="entry name" value="DUF624"/>
</dbReference>
<keyword evidence="3" id="KW-1185">Reference proteome</keyword>
<feature type="transmembrane region" description="Helical" evidence="1">
    <location>
        <begin position="76"/>
        <end position="96"/>
    </location>
</feature>
<feature type="transmembrane region" description="Helical" evidence="1">
    <location>
        <begin position="154"/>
        <end position="172"/>
    </location>
</feature>
<name>A0A9X2CSY6_9BACI</name>
<comment type="caution">
    <text evidence="2">The sequence shown here is derived from an EMBL/GenBank/DDBJ whole genome shotgun (WGS) entry which is preliminary data.</text>
</comment>
<protein>
    <submittedName>
        <fullName evidence="2">YesL family protein</fullName>
    </submittedName>
</protein>
<feature type="transmembrane region" description="Helical" evidence="1">
    <location>
        <begin position="108"/>
        <end position="133"/>
    </location>
</feature>
<feature type="transmembrane region" description="Helical" evidence="1">
    <location>
        <begin position="178"/>
        <end position="199"/>
    </location>
</feature>
<evidence type="ECO:0000313" key="3">
    <source>
        <dbReference type="Proteomes" id="UP001139150"/>
    </source>
</evidence>
<keyword evidence="1" id="KW-0472">Membrane</keyword>
<gene>
    <name evidence="2" type="ORF">MF646_11215</name>
</gene>
<evidence type="ECO:0000313" key="2">
    <source>
        <dbReference type="EMBL" id="MCL7747688.1"/>
    </source>
</evidence>
<proteinExistence type="predicted"/>
<evidence type="ECO:0000256" key="1">
    <source>
        <dbReference type="SAM" id="Phobius"/>
    </source>
</evidence>
<reference evidence="2" key="1">
    <citation type="submission" date="2022-02" db="EMBL/GenBank/DDBJ databases">
        <title>Halalkalibacter sp. nov. isolated from Lonar Lake, India.</title>
        <authorList>
            <person name="Joshi A."/>
            <person name="Thite S."/>
            <person name="Lodha T."/>
        </authorList>
    </citation>
    <scope>NUCLEOTIDE SEQUENCE</scope>
    <source>
        <strain evidence="2">MEB205</strain>
    </source>
</reference>